<evidence type="ECO:0000313" key="2">
    <source>
        <dbReference type="Proteomes" id="UP001151760"/>
    </source>
</evidence>
<reference evidence="1" key="1">
    <citation type="journal article" date="2022" name="Int. J. Mol. Sci.">
        <title>Draft Genome of Tanacetum Coccineum: Genomic Comparison of Closely Related Tanacetum-Family Plants.</title>
        <authorList>
            <person name="Yamashiro T."/>
            <person name="Shiraishi A."/>
            <person name="Nakayama K."/>
            <person name="Satake H."/>
        </authorList>
    </citation>
    <scope>NUCLEOTIDE SEQUENCE</scope>
</reference>
<gene>
    <name evidence="1" type="ORF">Tco_0824092</name>
</gene>
<protein>
    <submittedName>
        <fullName evidence="1">Uncharacterized protein</fullName>
    </submittedName>
</protein>
<reference evidence="1" key="2">
    <citation type="submission" date="2022-01" db="EMBL/GenBank/DDBJ databases">
        <authorList>
            <person name="Yamashiro T."/>
            <person name="Shiraishi A."/>
            <person name="Satake H."/>
            <person name="Nakayama K."/>
        </authorList>
    </citation>
    <scope>NUCLEOTIDE SEQUENCE</scope>
</reference>
<organism evidence="1 2">
    <name type="scientific">Tanacetum coccineum</name>
    <dbReference type="NCBI Taxonomy" id="301880"/>
    <lineage>
        <taxon>Eukaryota</taxon>
        <taxon>Viridiplantae</taxon>
        <taxon>Streptophyta</taxon>
        <taxon>Embryophyta</taxon>
        <taxon>Tracheophyta</taxon>
        <taxon>Spermatophyta</taxon>
        <taxon>Magnoliopsida</taxon>
        <taxon>eudicotyledons</taxon>
        <taxon>Gunneridae</taxon>
        <taxon>Pentapetalae</taxon>
        <taxon>asterids</taxon>
        <taxon>campanulids</taxon>
        <taxon>Asterales</taxon>
        <taxon>Asteraceae</taxon>
        <taxon>Asteroideae</taxon>
        <taxon>Anthemideae</taxon>
        <taxon>Anthemidinae</taxon>
        <taxon>Tanacetum</taxon>
    </lineage>
</organism>
<name>A0ABQ5ANU4_9ASTR</name>
<keyword evidence="2" id="KW-1185">Reference proteome</keyword>
<dbReference type="Proteomes" id="UP001151760">
    <property type="component" value="Unassembled WGS sequence"/>
</dbReference>
<accession>A0ABQ5ANU4</accession>
<evidence type="ECO:0000313" key="1">
    <source>
        <dbReference type="EMBL" id="GJT02923.1"/>
    </source>
</evidence>
<dbReference type="EMBL" id="BQNB010012385">
    <property type="protein sequence ID" value="GJT02923.1"/>
    <property type="molecule type" value="Genomic_DNA"/>
</dbReference>
<proteinExistence type="predicted"/>
<comment type="caution">
    <text evidence="1">The sequence shown here is derived from an EMBL/GenBank/DDBJ whole genome shotgun (WGS) entry which is preliminary data.</text>
</comment>
<sequence length="189" mass="21799">MQNRKHERMILELVEHGPLIWPTIKENRVTRTKKYADLSATEKIQADYDSCQGSMGKSSTSNARLHTTTFDQLHAYLQQQELHENEVRIMRECNQDPFALVANHQMTPHHFNTYQSLYNNPQFQNQFSPSLSPKYGSIYPTQHYSTTYPSTPLAITYPSTSYPNAYSSTIHQEACPQPQSVPQIEYIVS</sequence>